<dbReference type="InterPro" id="IPR010982">
    <property type="entry name" value="Lambda_DNA-bd_dom_sf"/>
</dbReference>
<protein>
    <submittedName>
        <fullName evidence="3">XRE family transcriptional regulator</fullName>
    </submittedName>
</protein>
<feature type="domain" description="HTH cro/C1-type" evidence="2">
    <location>
        <begin position="15"/>
        <end position="66"/>
    </location>
</feature>
<organism evidence="3 4">
    <name type="scientific">Macrococcoides canis</name>
    <dbReference type="NCBI Taxonomy" id="1855823"/>
    <lineage>
        <taxon>Bacteria</taxon>
        <taxon>Bacillati</taxon>
        <taxon>Bacillota</taxon>
        <taxon>Bacilli</taxon>
        <taxon>Bacillales</taxon>
        <taxon>Staphylococcaceae</taxon>
        <taxon>Macrococcoides</taxon>
    </lineage>
</organism>
<dbReference type="CDD" id="cd00093">
    <property type="entry name" value="HTH_XRE"/>
    <property type="match status" value="1"/>
</dbReference>
<evidence type="ECO:0000259" key="2">
    <source>
        <dbReference type="PROSITE" id="PS50943"/>
    </source>
</evidence>
<dbReference type="Gene3D" id="1.10.260.40">
    <property type="entry name" value="lambda repressor-like DNA-binding domains"/>
    <property type="match status" value="1"/>
</dbReference>
<evidence type="ECO:0000313" key="3">
    <source>
        <dbReference type="EMBL" id="TDM18099.1"/>
    </source>
</evidence>
<dbReference type="SUPFAM" id="SSF47413">
    <property type="entry name" value="lambda repressor-like DNA-binding domains"/>
    <property type="match status" value="1"/>
</dbReference>
<name>A0A4R6C6X9_9STAP</name>
<proteinExistence type="predicted"/>
<dbReference type="Proteomes" id="UP000294865">
    <property type="component" value="Unassembled WGS sequence"/>
</dbReference>
<dbReference type="InterPro" id="IPR050807">
    <property type="entry name" value="TransReg_Diox_bact_type"/>
</dbReference>
<dbReference type="Pfam" id="PF01381">
    <property type="entry name" value="HTH_3"/>
    <property type="match status" value="1"/>
</dbReference>
<dbReference type="GO" id="GO:0005829">
    <property type="term" value="C:cytosol"/>
    <property type="evidence" value="ECO:0007669"/>
    <property type="project" value="TreeGrafter"/>
</dbReference>
<dbReference type="EMBL" id="SDQG01000001">
    <property type="protein sequence ID" value="TDM18099.1"/>
    <property type="molecule type" value="Genomic_DNA"/>
</dbReference>
<gene>
    <name evidence="3" type="ORF">ETI04_01015</name>
</gene>
<dbReference type="PROSITE" id="PS50943">
    <property type="entry name" value="HTH_CROC1"/>
    <property type="match status" value="1"/>
</dbReference>
<dbReference type="PANTHER" id="PTHR46797">
    <property type="entry name" value="HTH-TYPE TRANSCRIPTIONAL REGULATOR"/>
    <property type="match status" value="1"/>
</dbReference>
<evidence type="ECO:0000256" key="1">
    <source>
        <dbReference type="ARBA" id="ARBA00023125"/>
    </source>
</evidence>
<comment type="caution">
    <text evidence="3">The sequence shown here is derived from an EMBL/GenBank/DDBJ whole genome shotgun (WGS) entry which is preliminary data.</text>
</comment>
<reference evidence="3 4" key="1">
    <citation type="submission" date="2019-01" db="EMBL/GenBank/DDBJ databases">
        <title>Draft genome sequences of Macrococcus caseolyticus, Macrococcus canis, Macrococcus bohemicus and Macrococcus goetzii.</title>
        <authorList>
            <person name="Mazhar S."/>
            <person name="Altermann E."/>
            <person name="Hill C."/>
            <person name="Mcauliffe O."/>
        </authorList>
    </citation>
    <scope>NUCLEOTIDE SEQUENCE [LARGE SCALE GENOMIC DNA]</scope>
    <source>
        <strain evidence="3 4">DPC7162</strain>
    </source>
</reference>
<dbReference type="GO" id="GO:0003677">
    <property type="term" value="F:DNA binding"/>
    <property type="evidence" value="ECO:0007669"/>
    <property type="project" value="UniProtKB-KW"/>
</dbReference>
<accession>A0A4R6C6X9</accession>
<evidence type="ECO:0000313" key="4">
    <source>
        <dbReference type="Proteomes" id="UP000294865"/>
    </source>
</evidence>
<dbReference type="AlphaFoldDB" id="A0A4R6C6X9"/>
<dbReference type="SMART" id="SM00530">
    <property type="entry name" value="HTH_XRE"/>
    <property type="match status" value="1"/>
</dbReference>
<dbReference type="GO" id="GO:0003700">
    <property type="term" value="F:DNA-binding transcription factor activity"/>
    <property type="evidence" value="ECO:0007669"/>
    <property type="project" value="TreeGrafter"/>
</dbReference>
<sequence>MEYGNVNIGAKVRWIRKQKRMSQREFAENIGISKSYLGDIELNRKKHFTDTLNNLCKKLNMTIDELISIDENGEI</sequence>
<dbReference type="InterPro" id="IPR001387">
    <property type="entry name" value="Cro/C1-type_HTH"/>
</dbReference>
<keyword evidence="1" id="KW-0238">DNA-binding</keyword>
<dbReference type="RefSeq" id="WP_133418729.1">
    <property type="nucleotide sequence ID" value="NZ_SDQG01000001.1"/>
</dbReference>
<dbReference type="PANTHER" id="PTHR46797:SF1">
    <property type="entry name" value="METHYLPHOSPHONATE SYNTHASE"/>
    <property type="match status" value="1"/>
</dbReference>